<protein>
    <recommendedName>
        <fullName evidence="4">Family 2 glycosyl transferase</fullName>
    </recommendedName>
</protein>
<name>A0A437KHE5_9BACI</name>
<evidence type="ECO:0000313" key="2">
    <source>
        <dbReference type="EMBL" id="RVT67754.1"/>
    </source>
</evidence>
<dbReference type="AlphaFoldDB" id="A0A437KHE5"/>
<reference evidence="2 3" key="1">
    <citation type="submission" date="2019-01" db="EMBL/GenBank/DDBJ databases">
        <title>Bacillus sp. M5HDSG1-1, whole genome shotgun sequence.</title>
        <authorList>
            <person name="Tuo L."/>
        </authorList>
    </citation>
    <scope>NUCLEOTIDE SEQUENCE [LARGE SCALE GENOMIC DNA]</scope>
    <source>
        <strain evidence="2 3">M5HDSG1-1</strain>
    </source>
</reference>
<keyword evidence="1" id="KW-0472">Membrane</keyword>
<gene>
    <name evidence="2" type="ORF">EM808_04575</name>
</gene>
<dbReference type="RefSeq" id="WP_127736484.1">
    <property type="nucleotide sequence ID" value="NZ_RZTZ01000001.1"/>
</dbReference>
<accession>A0A437KHE5</accession>
<feature type="transmembrane region" description="Helical" evidence="1">
    <location>
        <begin position="7"/>
        <end position="27"/>
    </location>
</feature>
<sequence>MNRRTTWLFFLLIILGVAIILSPFWLWQLKETKELNVLIMDKTVPDKTYREHNGLVYILNNQKYVKANKDKYYSQSDYKGFKPTDDNNYKISEVPDDLSNYDVLYLTDQYGVYEEEFYGSNSLGERSDKLYGGLETKDVNKIENALFQSDNKTLIAEFNTFASPTSDEAREKITTLLNVSWSGWIGRNFSDLNGDEVPVWVRDNYKEQSGKEWSFTGSGIVLINKDDYIVVLNNKDLTDTGVEFSTTTKGASVLHKELKSQYDYWFDIIEANDQDGVLAQYTLPVSKAGKKKLKGYNIPSSFPAIVQNANGQYTSYYFAGDYADEAEVPSLYQTVGFDTWKKYITYRKSFYWNTYVPIMKSILKDGLHKPAAKESNIETVKVGQIETNSQTNDEFIQIKKDGKWEDLVIKGVNMGISKPGAFPGETSISKDEYYRWFKEIGAMHANTIRVYTLHPPGFYQALYEYNQSATEPLYLIHGTWVNEDVLTEKQDAYSKEVTADAKEEIKNMIDIIHGNADLPERTGHASGKYEYDVSPYVLGFMLGTEWDPDVVNYTDDKHKGAKNYVGTYFKTEKASPFEVWLAKLMDYSADYEAKQYKWQHTMSFTNWVTTDMLDHPAEPSKDEDKAVVDPNHIMRTDKFHAGLFAAYHVYPYYPDFLNYEKSYSTYKNKQGEQSNYAAYLNQLRQMHDMPVMVAEFGVPASRGKTHENVNGMNQGFISEKEQGNIDKSLYQMILDEKYAGGLVFTWQDEWFKRTWNTMDYDNPNRRPFWSNIQTNEQHFGLLSFDPGKYEPTIYIDGSTEDWNKLNVPPLYTAADKEENTVQDVSVTSDEQQLSFKINYKDPINLKTDHTYLLLDTIADQGQKSTALEGKEKVNTDFGVDFAVKIGEKNDSHILIDSYYDSYYFHYGHLLNMIKKESYASKKNNGVYHPIRLALNKELEIQGEKIPFNSYETGKLLYGNGNPTSKDFNSLTDISVSEDKQTIELRIPWALLNIKDPSQKEIMADLWKKGMEGSQVIEGIHMAIVMEKDKKIVQTLPEMGSDNNIHLENTKQFTWDNWEEPAYHERLKESYYILQEAFSKIGN</sequence>
<keyword evidence="3" id="KW-1185">Reference proteome</keyword>
<keyword evidence="1" id="KW-1133">Transmembrane helix</keyword>
<comment type="caution">
    <text evidence="2">The sequence shown here is derived from an EMBL/GenBank/DDBJ whole genome shotgun (WGS) entry which is preliminary data.</text>
</comment>
<keyword evidence="1" id="KW-0812">Transmembrane</keyword>
<dbReference type="SUPFAM" id="SSF51445">
    <property type="entry name" value="(Trans)glycosidases"/>
    <property type="match status" value="1"/>
</dbReference>
<organism evidence="2 3">
    <name type="scientific">Niallia taxi</name>
    <dbReference type="NCBI Taxonomy" id="2499688"/>
    <lineage>
        <taxon>Bacteria</taxon>
        <taxon>Bacillati</taxon>
        <taxon>Bacillota</taxon>
        <taxon>Bacilli</taxon>
        <taxon>Bacillales</taxon>
        <taxon>Bacillaceae</taxon>
        <taxon>Niallia</taxon>
    </lineage>
</organism>
<dbReference type="Gene3D" id="3.20.20.80">
    <property type="entry name" value="Glycosidases"/>
    <property type="match status" value="1"/>
</dbReference>
<dbReference type="Proteomes" id="UP000288024">
    <property type="component" value="Unassembled WGS sequence"/>
</dbReference>
<dbReference type="InterPro" id="IPR017853">
    <property type="entry name" value="GH"/>
</dbReference>
<evidence type="ECO:0008006" key="4">
    <source>
        <dbReference type="Google" id="ProtNLM"/>
    </source>
</evidence>
<evidence type="ECO:0000313" key="3">
    <source>
        <dbReference type="Proteomes" id="UP000288024"/>
    </source>
</evidence>
<dbReference type="EMBL" id="RZTZ01000001">
    <property type="protein sequence ID" value="RVT67754.1"/>
    <property type="molecule type" value="Genomic_DNA"/>
</dbReference>
<proteinExistence type="predicted"/>
<evidence type="ECO:0000256" key="1">
    <source>
        <dbReference type="SAM" id="Phobius"/>
    </source>
</evidence>